<evidence type="ECO:0000256" key="4">
    <source>
        <dbReference type="ARBA" id="ARBA00022984"/>
    </source>
</evidence>
<evidence type="ECO:0000256" key="5">
    <source>
        <dbReference type="ARBA" id="ARBA00023306"/>
    </source>
</evidence>
<keyword evidence="5 7" id="KW-0131">Cell cycle</keyword>
<comment type="caution">
    <text evidence="7">Lacks conserved residue(s) required for the propagation of feature annotation.</text>
</comment>
<dbReference type="RefSeq" id="WP_092614218.1">
    <property type="nucleotide sequence ID" value="NZ_FNCV01000001.1"/>
</dbReference>
<comment type="catalytic activity">
    <reaction evidence="7">
        <text>UDP-N-acetyl-alpha-D-muramoyl-L-alanyl-D-glutamate + meso-2,6-diaminopimelate + ATP = UDP-N-acetyl-alpha-D-muramoyl-L-alanyl-gamma-D-glutamyl-meso-2,6-diaminopimelate + ADP + phosphate + H(+)</text>
        <dbReference type="Rhea" id="RHEA:23676"/>
        <dbReference type="ChEBI" id="CHEBI:15378"/>
        <dbReference type="ChEBI" id="CHEBI:30616"/>
        <dbReference type="ChEBI" id="CHEBI:43474"/>
        <dbReference type="ChEBI" id="CHEBI:57791"/>
        <dbReference type="ChEBI" id="CHEBI:83900"/>
        <dbReference type="ChEBI" id="CHEBI:83905"/>
        <dbReference type="ChEBI" id="CHEBI:456216"/>
        <dbReference type="EC" id="6.3.2.13"/>
    </reaction>
</comment>
<feature type="binding site" evidence="7">
    <location>
        <position position="35"/>
    </location>
    <ligand>
        <name>UDP-N-acetyl-alpha-D-muramoyl-L-alanyl-D-glutamate</name>
        <dbReference type="ChEBI" id="CHEBI:83900"/>
    </ligand>
</feature>
<keyword evidence="7" id="KW-0963">Cytoplasm</keyword>
<feature type="binding site" evidence="7">
    <location>
        <begin position="111"/>
        <end position="117"/>
    </location>
    <ligand>
        <name>ATP</name>
        <dbReference type="ChEBI" id="CHEBI:30616"/>
    </ligand>
</feature>
<dbReference type="GO" id="GO:0071555">
    <property type="term" value="P:cell wall organization"/>
    <property type="evidence" value="ECO:0007669"/>
    <property type="project" value="UniProtKB-KW"/>
</dbReference>
<dbReference type="GO" id="GO:0005524">
    <property type="term" value="F:ATP binding"/>
    <property type="evidence" value="ECO:0007669"/>
    <property type="project" value="UniProtKB-UniRule"/>
</dbReference>
<dbReference type="Pfam" id="PF08245">
    <property type="entry name" value="Mur_ligase_M"/>
    <property type="match status" value="1"/>
</dbReference>
<dbReference type="AlphaFoldDB" id="A0A1G7UBX1"/>
<keyword evidence="3 7" id="KW-0133">Cell shape</keyword>
<dbReference type="InterPro" id="IPR035911">
    <property type="entry name" value="MurE/MurF_N"/>
</dbReference>
<evidence type="ECO:0000256" key="1">
    <source>
        <dbReference type="ARBA" id="ARBA00005898"/>
    </source>
</evidence>
<dbReference type="Gene3D" id="3.90.190.20">
    <property type="entry name" value="Mur ligase, C-terminal domain"/>
    <property type="match status" value="1"/>
</dbReference>
<gene>
    <name evidence="7" type="primary">murE</name>
    <name evidence="12" type="ORF">SAMN05421742_101279</name>
</gene>
<dbReference type="PANTHER" id="PTHR23135">
    <property type="entry name" value="MUR LIGASE FAMILY MEMBER"/>
    <property type="match status" value="1"/>
</dbReference>
<keyword evidence="7 12" id="KW-0436">Ligase</keyword>
<dbReference type="InterPro" id="IPR004101">
    <property type="entry name" value="Mur_ligase_C"/>
</dbReference>
<evidence type="ECO:0000259" key="10">
    <source>
        <dbReference type="Pfam" id="PF02875"/>
    </source>
</evidence>
<evidence type="ECO:0000313" key="13">
    <source>
        <dbReference type="Proteomes" id="UP000217076"/>
    </source>
</evidence>
<feature type="modified residue" description="N6-carboxylysine" evidence="7">
    <location>
        <position position="220"/>
    </location>
</feature>
<feature type="binding site" evidence="7">
    <location>
        <position position="458"/>
    </location>
    <ligand>
        <name>meso-2,6-diaminopimelate</name>
        <dbReference type="ChEBI" id="CHEBI:57791"/>
    </ligand>
</feature>
<dbReference type="PANTHER" id="PTHR23135:SF4">
    <property type="entry name" value="UDP-N-ACETYLMURAMOYL-L-ALANYL-D-GLUTAMATE--2,6-DIAMINOPIMELATE LIGASE MURE HOMOLOG, CHLOROPLASTIC"/>
    <property type="match status" value="1"/>
</dbReference>
<organism evidence="12 13">
    <name type="scientific">Roseospirillum parvum</name>
    <dbReference type="NCBI Taxonomy" id="83401"/>
    <lineage>
        <taxon>Bacteria</taxon>
        <taxon>Pseudomonadati</taxon>
        <taxon>Pseudomonadota</taxon>
        <taxon>Alphaproteobacteria</taxon>
        <taxon>Rhodospirillales</taxon>
        <taxon>Rhodospirillaceae</taxon>
        <taxon>Roseospirillum</taxon>
    </lineage>
</organism>
<dbReference type="SUPFAM" id="SSF53623">
    <property type="entry name" value="MurD-like peptide ligases, catalytic domain"/>
    <property type="match status" value="1"/>
</dbReference>
<dbReference type="GO" id="GO:0008360">
    <property type="term" value="P:regulation of cell shape"/>
    <property type="evidence" value="ECO:0007669"/>
    <property type="project" value="UniProtKB-KW"/>
</dbReference>
<dbReference type="Pfam" id="PF02875">
    <property type="entry name" value="Mur_ligase_C"/>
    <property type="match status" value="1"/>
</dbReference>
<comment type="subcellular location">
    <subcellularLocation>
        <location evidence="7 8">Cytoplasm</location>
    </subcellularLocation>
</comment>
<dbReference type="GO" id="GO:0000287">
    <property type="term" value="F:magnesium ion binding"/>
    <property type="evidence" value="ECO:0007669"/>
    <property type="project" value="UniProtKB-UniRule"/>
</dbReference>
<dbReference type="EC" id="6.3.2.13" evidence="7"/>
<feature type="short sequence motif" description="Meso-diaminopimelate recognition motif" evidence="7">
    <location>
        <begin position="410"/>
        <end position="413"/>
    </location>
</feature>
<evidence type="ECO:0000256" key="3">
    <source>
        <dbReference type="ARBA" id="ARBA00022960"/>
    </source>
</evidence>
<evidence type="ECO:0000256" key="8">
    <source>
        <dbReference type="RuleBase" id="RU004135"/>
    </source>
</evidence>
<dbReference type="GO" id="GO:0005737">
    <property type="term" value="C:cytoplasm"/>
    <property type="evidence" value="ECO:0007669"/>
    <property type="project" value="UniProtKB-SubCell"/>
</dbReference>
<feature type="binding site" evidence="7">
    <location>
        <position position="386"/>
    </location>
    <ligand>
        <name>meso-2,6-diaminopimelate</name>
        <dbReference type="ChEBI" id="CHEBI:57791"/>
    </ligand>
</feature>
<evidence type="ECO:0000259" key="11">
    <source>
        <dbReference type="Pfam" id="PF08245"/>
    </source>
</evidence>
<feature type="binding site" evidence="7">
    <location>
        <begin position="410"/>
        <end position="413"/>
    </location>
    <ligand>
        <name>meso-2,6-diaminopimelate</name>
        <dbReference type="ChEBI" id="CHEBI:57791"/>
    </ligand>
</feature>
<dbReference type="NCBIfam" id="NF001124">
    <property type="entry name" value="PRK00139.1-2"/>
    <property type="match status" value="1"/>
</dbReference>
<name>A0A1G7UBX1_9PROT</name>
<dbReference type="InterPro" id="IPR013221">
    <property type="entry name" value="Mur_ligase_cen"/>
</dbReference>
<dbReference type="InterPro" id="IPR000713">
    <property type="entry name" value="Mur_ligase_N"/>
</dbReference>
<feature type="binding site" evidence="7">
    <location>
        <position position="462"/>
    </location>
    <ligand>
        <name>meso-2,6-diaminopimelate</name>
        <dbReference type="ChEBI" id="CHEBI:57791"/>
    </ligand>
</feature>
<keyword evidence="2 7" id="KW-0132">Cell division</keyword>
<keyword evidence="4 7" id="KW-0573">Peptidoglycan synthesis</keyword>
<comment type="PTM">
    <text evidence="7">Carboxylation is probably crucial for Mg(2+) binding and, consequently, for the gamma-phosphate positioning of ATP.</text>
</comment>
<dbReference type="Gene3D" id="3.40.1390.10">
    <property type="entry name" value="MurE/MurF, N-terminal domain"/>
    <property type="match status" value="1"/>
</dbReference>
<dbReference type="NCBIfam" id="NF001126">
    <property type="entry name" value="PRK00139.1-4"/>
    <property type="match status" value="1"/>
</dbReference>
<feature type="binding site" evidence="7">
    <location>
        <position position="186"/>
    </location>
    <ligand>
        <name>UDP-N-acetyl-alpha-D-muramoyl-L-alanyl-D-glutamate</name>
        <dbReference type="ChEBI" id="CHEBI:83900"/>
    </ligand>
</feature>
<dbReference type="OrthoDB" id="9800958at2"/>
<dbReference type="InterPro" id="IPR036615">
    <property type="entry name" value="Mur_ligase_C_dom_sf"/>
</dbReference>
<dbReference type="UniPathway" id="UPA00219"/>
<evidence type="ECO:0000256" key="2">
    <source>
        <dbReference type="ARBA" id="ARBA00022618"/>
    </source>
</evidence>
<dbReference type="NCBIfam" id="TIGR01085">
    <property type="entry name" value="murE"/>
    <property type="match status" value="1"/>
</dbReference>
<dbReference type="SUPFAM" id="SSF63418">
    <property type="entry name" value="MurE/MurF N-terminal domain"/>
    <property type="match status" value="1"/>
</dbReference>
<proteinExistence type="inferred from homology"/>
<evidence type="ECO:0000256" key="7">
    <source>
        <dbReference type="HAMAP-Rule" id="MF_00208"/>
    </source>
</evidence>
<dbReference type="HAMAP" id="MF_00208">
    <property type="entry name" value="MurE"/>
    <property type="match status" value="1"/>
</dbReference>
<feature type="binding site" evidence="7">
    <location>
        <position position="180"/>
    </location>
    <ligand>
        <name>UDP-N-acetyl-alpha-D-muramoyl-L-alanyl-D-glutamate</name>
        <dbReference type="ChEBI" id="CHEBI:83900"/>
    </ligand>
</feature>
<reference evidence="13" key="1">
    <citation type="submission" date="2016-10" db="EMBL/GenBank/DDBJ databases">
        <authorList>
            <person name="Varghese N."/>
            <person name="Submissions S."/>
        </authorList>
    </citation>
    <scope>NUCLEOTIDE SEQUENCE [LARGE SCALE GENOMIC DNA]</scope>
    <source>
        <strain evidence="13">930I</strain>
    </source>
</reference>
<dbReference type="EMBL" id="FNCV01000001">
    <property type="protein sequence ID" value="SDG44957.1"/>
    <property type="molecule type" value="Genomic_DNA"/>
</dbReference>
<dbReference type="Proteomes" id="UP000217076">
    <property type="component" value="Unassembled WGS sequence"/>
</dbReference>
<keyword evidence="7" id="KW-0547">Nucleotide-binding</keyword>
<feature type="domain" description="Mur ligase C-terminal" evidence="10">
    <location>
        <begin position="336"/>
        <end position="460"/>
    </location>
</feature>
<dbReference type="GO" id="GO:0008765">
    <property type="term" value="F:UDP-N-acetylmuramoylalanyl-D-glutamate-2,6-diaminopimelate ligase activity"/>
    <property type="evidence" value="ECO:0007669"/>
    <property type="project" value="UniProtKB-UniRule"/>
</dbReference>
<dbReference type="Gene3D" id="3.40.1190.10">
    <property type="entry name" value="Mur-like, catalytic domain"/>
    <property type="match status" value="1"/>
</dbReference>
<keyword evidence="6 7" id="KW-0961">Cell wall biogenesis/degradation</keyword>
<feature type="domain" description="Mur ligase central" evidence="11">
    <location>
        <begin position="109"/>
        <end position="311"/>
    </location>
</feature>
<dbReference type="Pfam" id="PF01225">
    <property type="entry name" value="Mur_ligase"/>
    <property type="match status" value="1"/>
</dbReference>
<dbReference type="InterPro" id="IPR036565">
    <property type="entry name" value="Mur-like_cat_sf"/>
</dbReference>
<dbReference type="STRING" id="83401.SAMN05421742_101279"/>
<comment type="similarity">
    <text evidence="1 7">Belongs to the MurCDEF family. MurE subfamily.</text>
</comment>
<comment type="function">
    <text evidence="7">Catalyzes the addition of meso-diaminopimelic acid to the nucleotide precursor UDP-N-acetylmuramoyl-L-alanyl-D-glutamate (UMAG) in the biosynthesis of bacterial cell-wall peptidoglycan.</text>
</comment>
<dbReference type="SUPFAM" id="SSF53244">
    <property type="entry name" value="MurD-like peptide ligases, peptide-binding domain"/>
    <property type="match status" value="1"/>
</dbReference>
<protein>
    <recommendedName>
        <fullName evidence="7">UDP-N-acetylmuramoyl-L-alanyl-D-glutamate--2,6-diaminopimelate ligase</fullName>
        <ecNumber evidence="7">6.3.2.13</ecNumber>
    </recommendedName>
    <alternativeName>
        <fullName evidence="7">Meso-A2pm-adding enzyme</fullName>
    </alternativeName>
    <alternativeName>
        <fullName evidence="7">Meso-diaminopimelate-adding enzyme</fullName>
    </alternativeName>
    <alternativeName>
        <fullName evidence="7">UDP-MurNAc-L-Ala-D-Glu:meso-diaminopimelate ligase</fullName>
    </alternativeName>
    <alternativeName>
        <fullName evidence="7">UDP-MurNAc-tripeptide synthetase</fullName>
    </alternativeName>
    <alternativeName>
        <fullName evidence="7">UDP-N-acetylmuramyl-tripeptide synthetase</fullName>
    </alternativeName>
</protein>
<accession>A0A1G7UBX1</accession>
<dbReference type="GO" id="GO:0051301">
    <property type="term" value="P:cell division"/>
    <property type="evidence" value="ECO:0007669"/>
    <property type="project" value="UniProtKB-KW"/>
</dbReference>
<keyword evidence="13" id="KW-1185">Reference proteome</keyword>
<feature type="binding site" evidence="7">
    <location>
        <position position="188"/>
    </location>
    <ligand>
        <name>UDP-N-acetyl-alpha-D-muramoyl-L-alanyl-D-glutamate</name>
        <dbReference type="ChEBI" id="CHEBI:83900"/>
    </ligand>
</feature>
<dbReference type="InterPro" id="IPR005761">
    <property type="entry name" value="UDP-N-AcMur-Glu-dNH2Pim_ligase"/>
</dbReference>
<comment type="cofactor">
    <cofactor evidence="7">
        <name>Mg(2+)</name>
        <dbReference type="ChEBI" id="CHEBI:18420"/>
    </cofactor>
</comment>
<feature type="domain" description="Mur ligase N-terminal catalytic" evidence="9">
    <location>
        <begin position="27"/>
        <end position="75"/>
    </location>
</feature>
<sequence length="493" mass="51700">MRCTELLGPDLPPTPDLANLADLADLEISGLSADSRAIRPGWLFAALPGRRADGRVFIDQAIANGAAAVLAPPGTKAPVPVIADPLPRRRLALMAARFFGRQPDTVVAVTGTNGKTSTVSFARQLWRHLGRPAGSLGTVGAFGPGFERPGNLTTPDPVLLHDLLAQMAEAGTETLAMEASSHGLDQHRLDGVRLAAAAFTNLSRDHLDYHADMAAYRAAKFRLFEELLPPGAGAVLNADVGEYPELREICDRRGLRVISYGMAGGTLRLEQVEPTRGGQKLVLRVLGRRHTVLLPVAGQFQAMNALAALGLVLAAGAEAEAGAAVEALHHLSGVSGRMERVAVRANGAAVYVDYAHTPDALEIALEALRHHVQGRLSVVFGCGGDRDPGKRAPMGEIAARLADRVIVSDDNPRGEDPAAIRAAILAAAPGAVEIGDRGAAIRRAVAELAPRDVLLIAGKGHESGQIVGDAVLPFDDSQAAREAVRRADEGTAP</sequence>
<evidence type="ECO:0000259" key="9">
    <source>
        <dbReference type="Pfam" id="PF01225"/>
    </source>
</evidence>
<keyword evidence="7" id="KW-0067">ATP-binding</keyword>
<evidence type="ECO:0000313" key="12">
    <source>
        <dbReference type="EMBL" id="SDG44957.1"/>
    </source>
</evidence>
<dbReference type="GO" id="GO:0009252">
    <property type="term" value="P:peptidoglycan biosynthetic process"/>
    <property type="evidence" value="ECO:0007669"/>
    <property type="project" value="UniProtKB-UniRule"/>
</dbReference>
<evidence type="ECO:0000256" key="6">
    <source>
        <dbReference type="ARBA" id="ARBA00023316"/>
    </source>
</evidence>
<feature type="binding site" evidence="7">
    <location>
        <begin position="153"/>
        <end position="154"/>
    </location>
    <ligand>
        <name>UDP-N-acetyl-alpha-D-muramoyl-L-alanyl-D-glutamate</name>
        <dbReference type="ChEBI" id="CHEBI:83900"/>
    </ligand>
</feature>
<keyword evidence="7" id="KW-0460">Magnesium</keyword>
<comment type="pathway">
    <text evidence="7 8">Cell wall biogenesis; peptidoglycan biosynthesis.</text>
</comment>